<evidence type="ECO:0000313" key="3">
    <source>
        <dbReference type="Proteomes" id="UP001221142"/>
    </source>
</evidence>
<keyword evidence="3" id="KW-1185">Reference proteome</keyword>
<dbReference type="Proteomes" id="UP001221142">
    <property type="component" value="Unassembled WGS sequence"/>
</dbReference>
<evidence type="ECO:0000313" key="1">
    <source>
        <dbReference type="EMBL" id="KAJ7610520.1"/>
    </source>
</evidence>
<dbReference type="EMBL" id="JARKIF010000011">
    <property type="protein sequence ID" value="KAJ7627200.1"/>
    <property type="molecule type" value="Genomic_DNA"/>
</dbReference>
<evidence type="ECO:0000313" key="2">
    <source>
        <dbReference type="EMBL" id="KAJ7627200.1"/>
    </source>
</evidence>
<gene>
    <name evidence="2" type="ORF">FB45DRAFT_868439</name>
    <name evidence="1" type="ORF">FB45DRAFT_875867</name>
</gene>
<proteinExistence type="predicted"/>
<dbReference type="AlphaFoldDB" id="A0AAD7F9I3"/>
<dbReference type="InterPro" id="IPR011333">
    <property type="entry name" value="SKP1/BTB/POZ_sf"/>
</dbReference>
<name>A0AAD7F9I3_9AGAR</name>
<reference evidence="1" key="1">
    <citation type="submission" date="2023-03" db="EMBL/GenBank/DDBJ databases">
        <title>Massive genome expansion in bonnet fungi (Mycena s.s.) driven by repeated elements and novel gene families across ecological guilds.</title>
        <authorList>
            <consortium name="Lawrence Berkeley National Laboratory"/>
            <person name="Harder C.B."/>
            <person name="Miyauchi S."/>
            <person name="Viragh M."/>
            <person name="Kuo A."/>
            <person name="Thoen E."/>
            <person name="Andreopoulos B."/>
            <person name="Lu D."/>
            <person name="Skrede I."/>
            <person name="Drula E."/>
            <person name="Henrissat B."/>
            <person name="Morin E."/>
            <person name="Kohler A."/>
            <person name="Barry K."/>
            <person name="LaButti K."/>
            <person name="Morin E."/>
            <person name="Salamov A."/>
            <person name="Lipzen A."/>
            <person name="Mereny Z."/>
            <person name="Hegedus B."/>
            <person name="Baldrian P."/>
            <person name="Stursova M."/>
            <person name="Weitz H."/>
            <person name="Taylor A."/>
            <person name="Grigoriev I.V."/>
            <person name="Nagy L.G."/>
            <person name="Martin F."/>
            <person name="Kauserud H."/>
        </authorList>
    </citation>
    <scope>NUCLEOTIDE SEQUENCE</scope>
    <source>
        <strain evidence="1">9284</strain>
    </source>
</reference>
<evidence type="ECO:0008006" key="4">
    <source>
        <dbReference type="Google" id="ProtNLM"/>
    </source>
</evidence>
<sequence length="389" mass="43908">MDLTRVDDLWFPEGGLVIQAGSRIFRVAGSILAARSSIFKDMLAIPQPASQPTIEGCPIVVLHDSPEHTEYFLKAIFDSSFFERPPAPTTFPVVAGVLRLSTKYDVNYLRHRALLHLATASPLSLDEYDAFPSASTLGAQNFFTRLLLANDLGIQWAMPLVIFKISCSFPVDTILCGVPQDQPTLHLPLSLQRVCLTARNSLIFAQVHDTFSFMRVLDNAGCTKPDQCRSRRMRLLSIVTRKEALAPLGYFLSSWWEETSLEMLCNTCCREGRTQYEEGRQRIWDRLPEMFGLPSWEDLRAAREADVTRPEMRTLKSGCTLARSLHDLVDTESDEWVNLVECAMAARGRYQLHGICMLEGDKMRTWIVPLRTDGEELFAGLVKLSQQLC</sequence>
<dbReference type="EMBL" id="JARKIF010000035">
    <property type="protein sequence ID" value="KAJ7610520.1"/>
    <property type="molecule type" value="Genomic_DNA"/>
</dbReference>
<protein>
    <recommendedName>
        <fullName evidence="4">BTB domain-containing protein</fullName>
    </recommendedName>
</protein>
<dbReference type="Gene3D" id="3.30.710.10">
    <property type="entry name" value="Potassium Channel Kv1.1, Chain A"/>
    <property type="match status" value="1"/>
</dbReference>
<comment type="caution">
    <text evidence="1">The sequence shown here is derived from an EMBL/GenBank/DDBJ whole genome shotgun (WGS) entry which is preliminary data.</text>
</comment>
<organism evidence="1 3">
    <name type="scientific">Roridomyces roridus</name>
    <dbReference type="NCBI Taxonomy" id="1738132"/>
    <lineage>
        <taxon>Eukaryota</taxon>
        <taxon>Fungi</taxon>
        <taxon>Dikarya</taxon>
        <taxon>Basidiomycota</taxon>
        <taxon>Agaricomycotina</taxon>
        <taxon>Agaricomycetes</taxon>
        <taxon>Agaricomycetidae</taxon>
        <taxon>Agaricales</taxon>
        <taxon>Marasmiineae</taxon>
        <taxon>Mycenaceae</taxon>
        <taxon>Roridomyces</taxon>
    </lineage>
</organism>
<accession>A0AAD7F9I3</accession>